<dbReference type="Pfam" id="PF12796">
    <property type="entry name" value="Ank_2"/>
    <property type="match status" value="2"/>
</dbReference>
<dbReference type="PANTHER" id="PTHR24198">
    <property type="entry name" value="ANKYRIN REPEAT AND PROTEIN KINASE DOMAIN-CONTAINING PROTEIN"/>
    <property type="match status" value="1"/>
</dbReference>
<gene>
    <name evidence="4" type="ORF">B0T21DRAFT_339360</name>
</gene>
<dbReference type="Gene3D" id="1.25.40.20">
    <property type="entry name" value="Ankyrin repeat-containing domain"/>
    <property type="match status" value="2"/>
</dbReference>
<protein>
    <submittedName>
        <fullName evidence="4">Ankyrin repeat-containing domain protein</fullName>
    </submittedName>
</protein>
<evidence type="ECO:0000313" key="4">
    <source>
        <dbReference type="EMBL" id="KAK0716520.1"/>
    </source>
</evidence>
<feature type="repeat" description="ANK" evidence="3">
    <location>
        <begin position="50"/>
        <end position="83"/>
    </location>
</feature>
<dbReference type="SMART" id="SM00248">
    <property type="entry name" value="ANK"/>
    <property type="match status" value="6"/>
</dbReference>
<dbReference type="AlphaFoldDB" id="A0AA40AIR8"/>
<dbReference type="Proteomes" id="UP001172159">
    <property type="component" value="Unassembled WGS sequence"/>
</dbReference>
<feature type="repeat" description="ANK" evidence="3">
    <location>
        <begin position="200"/>
        <end position="232"/>
    </location>
</feature>
<dbReference type="PANTHER" id="PTHR24198:SF165">
    <property type="entry name" value="ANKYRIN REPEAT-CONTAINING PROTEIN-RELATED"/>
    <property type="match status" value="1"/>
</dbReference>
<evidence type="ECO:0000256" key="2">
    <source>
        <dbReference type="ARBA" id="ARBA00023043"/>
    </source>
</evidence>
<feature type="repeat" description="ANK" evidence="3">
    <location>
        <begin position="233"/>
        <end position="261"/>
    </location>
</feature>
<sequence length="261" mass="27451">MSTDVDRAAASLRAAAAGGFVALVRMLLKKHKAKYPEEFVDGILNGQDKDGASPLFHAAFVGHVEVVEVLLAQDGIEVNQKNGKDVTPLRAALGNDNPDAAELLLEHEEKDADGKDTGVLAVDGSKEFHQNWNPLCHASAGGYIYVVNLLLKRGNVKGEDLELKNGDGMTALYLAASGGHTRVVKSLLKAGANVNELSKGNLTPLYGAASGGHARIVEILLDNGAKQKHRSDEGDTALDAAVKGGHGAVAELLMEHDASHD</sequence>
<dbReference type="EMBL" id="JAUKTV010000014">
    <property type="protein sequence ID" value="KAK0716520.1"/>
    <property type="molecule type" value="Genomic_DNA"/>
</dbReference>
<feature type="repeat" description="ANK" evidence="3">
    <location>
        <begin position="167"/>
        <end position="199"/>
    </location>
</feature>
<name>A0AA40AIR8_9PEZI</name>
<dbReference type="InterPro" id="IPR002110">
    <property type="entry name" value="Ankyrin_rpt"/>
</dbReference>
<reference evidence="4" key="1">
    <citation type="submission" date="2023-06" db="EMBL/GenBank/DDBJ databases">
        <title>Genome-scale phylogeny and comparative genomics of the fungal order Sordariales.</title>
        <authorList>
            <consortium name="Lawrence Berkeley National Laboratory"/>
            <person name="Hensen N."/>
            <person name="Bonometti L."/>
            <person name="Westerberg I."/>
            <person name="Brannstrom I.O."/>
            <person name="Guillou S."/>
            <person name="Cros-Aarteil S."/>
            <person name="Calhoun S."/>
            <person name="Haridas S."/>
            <person name="Kuo A."/>
            <person name="Mondo S."/>
            <person name="Pangilinan J."/>
            <person name="Riley R."/>
            <person name="Labutti K."/>
            <person name="Andreopoulos B."/>
            <person name="Lipzen A."/>
            <person name="Chen C."/>
            <person name="Yanf M."/>
            <person name="Daum C."/>
            <person name="Ng V."/>
            <person name="Clum A."/>
            <person name="Steindorff A."/>
            <person name="Ohm R."/>
            <person name="Martin F."/>
            <person name="Silar P."/>
            <person name="Natvig D."/>
            <person name="Lalanne C."/>
            <person name="Gautier V."/>
            <person name="Ament-Velasquez S.L."/>
            <person name="Kruys A."/>
            <person name="Hutchinson M.I."/>
            <person name="Powell A.J."/>
            <person name="Barry K."/>
            <person name="Miller A.N."/>
            <person name="Grigoriev I.V."/>
            <person name="Debuchy R."/>
            <person name="Gladieux P."/>
            <person name="Thoren M.H."/>
            <person name="Johannesson H."/>
        </authorList>
    </citation>
    <scope>NUCLEOTIDE SEQUENCE</scope>
    <source>
        <strain evidence="4">CBS 540.89</strain>
    </source>
</reference>
<keyword evidence="1" id="KW-0677">Repeat</keyword>
<dbReference type="SUPFAM" id="SSF48403">
    <property type="entry name" value="Ankyrin repeat"/>
    <property type="match status" value="1"/>
</dbReference>
<organism evidence="4 5">
    <name type="scientific">Apiosordaria backusii</name>
    <dbReference type="NCBI Taxonomy" id="314023"/>
    <lineage>
        <taxon>Eukaryota</taxon>
        <taxon>Fungi</taxon>
        <taxon>Dikarya</taxon>
        <taxon>Ascomycota</taxon>
        <taxon>Pezizomycotina</taxon>
        <taxon>Sordariomycetes</taxon>
        <taxon>Sordariomycetidae</taxon>
        <taxon>Sordariales</taxon>
        <taxon>Lasiosphaeriaceae</taxon>
        <taxon>Apiosordaria</taxon>
    </lineage>
</organism>
<dbReference type="PROSITE" id="PS50088">
    <property type="entry name" value="ANK_REPEAT"/>
    <property type="match status" value="4"/>
</dbReference>
<accession>A0AA40AIR8</accession>
<dbReference type="PRINTS" id="PR01415">
    <property type="entry name" value="ANKYRIN"/>
</dbReference>
<evidence type="ECO:0000313" key="5">
    <source>
        <dbReference type="Proteomes" id="UP001172159"/>
    </source>
</evidence>
<comment type="caution">
    <text evidence="4">The sequence shown here is derived from an EMBL/GenBank/DDBJ whole genome shotgun (WGS) entry which is preliminary data.</text>
</comment>
<keyword evidence="2 3" id="KW-0040">ANK repeat</keyword>
<evidence type="ECO:0000256" key="1">
    <source>
        <dbReference type="ARBA" id="ARBA00022737"/>
    </source>
</evidence>
<proteinExistence type="predicted"/>
<evidence type="ECO:0000256" key="3">
    <source>
        <dbReference type="PROSITE-ProRule" id="PRU00023"/>
    </source>
</evidence>
<keyword evidence="5" id="KW-1185">Reference proteome</keyword>
<dbReference type="PROSITE" id="PS50297">
    <property type="entry name" value="ANK_REP_REGION"/>
    <property type="match status" value="4"/>
</dbReference>
<dbReference type="InterPro" id="IPR036770">
    <property type="entry name" value="Ankyrin_rpt-contain_sf"/>
</dbReference>